<accession>A0ACC2PS32</accession>
<sequence>MSEQIPNNLLMFQAALSNCFHDVAQCVSEEEYLEIFTTIKQSVVKRLHKTMNENLSKALDEDLKDLTAEECVVEGMKKIAELSEETNTPSNVELWRPPGDVLLHLRSLDAQKMEKECKNLEMFINVTEKENEILMNKLMKERKTIQCVSDHMKQLCNMPFKLSELENVVRSNQEYAETLQDES</sequence>
<dbReference type="EMBL" id="CM056741">
    <property type="protein sequence ID" value="KAJ8686331.1"/>
    <property type="molecule type" value="Genomic_DNA"/>
</dbReference>
<name>A0ACC2PS32_9HYME</name>
<comment type="caution">
    <text evidence="1">The sequence shown here is derived from an EMBL/GenBank/DDBJ whole genome shotgun (WGS) entry which is preliminary data.</text>
</comment>
<organism evidence="1 2">
    <name type="scientific">Eretmocerus hayati</name>
    <dbReference type="NCBI Taxonomy" id="131215"/>
    <lineage>
        <taxon>Eukaryota</taxon>
        <taxon>Metazoa</taxon>
        <taxon>Ecdysozoa</taxon>
        <taxon>Arthropoda</taxon>
        <taxon>Hexapoda</taxon>
        <taxon>Insecta</taxon>
        <taxon>Pterygota</taxon>
        <taxon>Neoptera</taxon>
        <taxon>Endopterygota</taxon>
        <taxon>Hymenoptera</taxon>
        <taxon>Apocrita</taxon>
        <taxon>Proctotrupomorpha</taxon>
        <taxon>Chalcidoidea</taxon>
        <taxon>Aphelinidae</taxon>
        <taxon>Aphelininae</taxon>
        <taxon>Eretmocerus</taxon>
    </lineage>
</organism>
<evidence type="ECO:0000313" key="2">
    <source>
        <dbReference type="Proteomes" id="UP001239111"/>
    </source>
</evidence>
<dbReference type="Proteomes" id="UP001239111">
    <property type="component" value="Chromosome 1"/>
</dbReference>
<keyword evidence="2" id="KW-1185">Reference proteome</keyword>
<evidence type="ECO:0000313" key="1">
    <source>
        <dbReference type="EMBL" id="KAJ8686331.1"/>
    </source>
</evidence>
<gene>
    <name evidence="1" type="ORF">QAD02_022125</name>
</gene>
<proteinExistence type="predicted"/>
<protein>
    <submittedName>
        <fullName evidence="1">Uncharacterized protein</fullName>
    </submittedName>
</protein>
<reference evidence="1" key="1">
    <citation type="submission" date="2023-04" db="EMBL/GenBank/DDBJ databases">
        <title>A chromosome-level genome assembly of the parasitoid wasp Eretmocerus hayati.</title>
        <authorList>
            <person name="Zhong Y."/>
            <person name="Liu S."/>
            <person name="Liu Y."/>
        </authorList>
    </citation>
    <scope>NUCLEOTIDE SEQUENCE</scope>
    <source>
        <strain evidence="1">ZJU_SS_LIU_2023</strain>
    </source>
</reference>